<comment type="caution">
    <text evidence="4">The sequence shown here is derived from an EMBL/GenBank/DDBJ whole genome shotgun (WGS) entry which is preliminary data.</text>
</comment>
<sequence>MSWGEIADVLSAVCLLSGAALSLAAGIGVLGFPDVLSRMHAASKPQVLGLLLILVGVGLRLRTGIDVTTLVLVAIFQLITAPTAAHMVGRAAYRTNRVRGDLLLVDELSDRLEEAGRESEGRTGDVDPRRDLGH</sequence>
<dbReference type="Pfam" id="PF03334">
    <property type="entry name" value="PhaG_MnhG_YufB"/>
    <property type="match status" value="1"/>
</dbReference>
<evidence type="ECO:0000313" key="4">
    <source>
        <dbReference type="EMBL" id="MDX8151979.1"/>
    </source>
</evidence>
<dbReference type="NCBIfam" id="TIGR01300">
    <property type="entry name" value="CPA3_mnhG_phaG"/>
    <property type="match status" value="1"/>
</dbReference>
<accession>A0ABU4VJW4</accession>
<organism evidence="4 5">
    <name type="scientific">Patulibacter brassicae</name>
    <dbReference type="NCBI Taxonomy" id="1705717"/>
    <lineage>
        <taxon>Bacteria</taxon>
        <taxon>Bacillati</taxon>
        <taxon>Actinomycetota</taxon>
        <taxon>Thermoleophilia</taxon>
        <taxon>Solirubrobacterales</taxon>
        <taxon>Patulibacteraceae</taxon>
        <taxon>Patulibacter</taxon>
    </lineage>
</organism>
<dbReference type="PANTHER" id="PTHR34703">
    <property type="entry name" value="ANTIPORTER SUBUNIT MNHG2-RELATED"/>
    <property type="match status" value="1"/>
</dbReference>
<reference evidence="4 5" key="1">
    <citation type="submission" date="2023-11" db="EMBL/GenBank/DDBJ databases">
        <authorList>
            <person name="Xu M."/>
            <person name="Jiang T."/>
        </authorList>
    </citation>
    <scope>NUCLEOTIDE SEQUENCE [LARGE SCALE GENOMIC DNA]</scope>
    <source>
        <strain evidence="4 5">SD</strain>
    </source>
</reference>
<dbReference type="InterPro" id="IPR005133">
    <property type="entry name" value="PhaG_MnhG_YufB"/>
</dbReference>
<protein>
    <submittedName>
        <fullName evidence="4">Monovalent cation/H(+) antiporter subunit G</fullName>
    </submittedName>
</protein>
<keyword evidence="3" id="KW-0812">Transmembrane</keyword>
<feature type="transmembrane region" description="Helical" evidence="3">
    <location>
        <begin position="67"/>
        <end position="89"/>
    </location>
</feature>
<dbReference type="EMBL" id="JAXAVX010000004">
    <property type="protein sequence ID" value="MDX8151979.1"/>
    <property type="molecule type" value="Genomic_DNA"/>
</dbReference>
<keyword evidence="3" id="KW-0472">Membrane</keyword>
<proteinExistence type="inferred from homology"/>
<keyword evidence="3" id="KW-1133">Transmembrane helix</keyword>
<dbReference type="PANTHER" id="PTHR34703:SF1">
    <property type="entry name" value="ANTIPORTER SUBUNIT MNHG2-RELATED"/>
    <property type="match status" value="1"/>
</dbReference>
<dbReference type="NCBIfam" id="NF009314">
    <property type="entry name" value="PRK12674.1-2"/>
    <property type="match status" value="1"/>
</dbReference>
<name>A0ABU4VJW4_9ACTN</name>
<dbReference type="Proteomes" id="UP001277761">
    <property type="component" value="Unassembled WGS sequence"/>
</dbReference>
<feature type="transmembrane region" description="Helical" evidence="3">
    <location>
        <begin position="6"/>
        <end position="33"/>
    </location>
</feature>
<evidence type="ECO:0000256" key="3">
    <source>
        <dbReference type="SAM" id="Phobius"/>
    </source>
</evidence>
<evidence type="ECO:0000313" key="5">
    <source>
        <dbReference type="Proteomes" id="UP001277761"/>
    </source>
</evidence>
<feature type="region of interest" description="Disordered" evidence="2">
    <location>
        <begin position="114"/>
        <end position="134"/>
    </location>
</feature>
<evidence type="ECO:0000256" key="1">
    <source>
        <dbReference type="ARBA" id="ARBA00008404"/>
    </source>
</evidence>
<comment type="similarity">
    <text evidence="1">Belongs to the CPA3 antiporters (TC 2.A.63) subunit G family.</text>
</comment>
<dbReference type="RefSeq" id="WP_319954134.1">
    <property type="nucleotide sequence ID" value="NZ_JAXAVX010000004.1"/>
</dbReference>
<evidence type="ECO:0000256" key="2">
    <source>
        <dbReference type="SAM" id="MobiDB-lite"/>
    </source>
</evidence>
<gene>
    <name evidence="4" type="primary">mnhG</name>
    <name evidence="4" type="ORF">SK069_10275</name>
</gene>
<keyword evidence="5" id="KW-1185">Reference proteome</keyword>